<dbReference type="HAMAP" id="MF_00031">
    <property type="entry name" value="DNA_HJ_migration_RuvA"/>
    <property type="match status" value="1"/>
</dbReference>
<dbReference type="SUPFAM" id="SSF46929">
    <property type="entry name" value="DNA helicase RuvA subunit, C-terminal domain"/>
    <property type="match status" value="1"/>
</dbReference>
<dbReference type="CDD" id="cd14332">
    <property type="entry name" value="UBA_RuvA_C"/>
    <property type="match status" value="1"/>
</dbReference>
<dbReference type="GO" id="GO:0006281">
    <property type="term" value="P:DNA repair"/>
    <property type="evidence" value="ECO:0007669"/>
    <property type="project" value="UniProtKB-UniRule"/>
</dbReference>
<dbReference type="InterPro" id="IPR012340">
    <property type="entry name" value="NA-bd_OB-fold"/>
</dbReference>
<dbReference type="GO" id="GO:0005737">
    <property type="term" value="C:cytoplasm"/>
    <property type="evidence" value="ECO:0007669"/>
    <property type="project" value="UniProtKB-SubCell"/>
</dbReference>
<keyword evidence="9" id="KW-1185">Reference proteome</keyword>
<comment type="domain">
    <text evidence="6">Has three domains with a flexible linker between the domains II and III and assumes an 'L' shape. Domain III is highly mobile and contacts RuvB.</text>
</comment>
<dbReference type="Proteomes" id="UP000237947">
    <property type="component" value="Chromosome"/>
</dbReference>
<dbReference type="SUPFAM" id="SSF47781">
    <property type="entry name" value="RuvA domain 2-like"/>
    <property type="match status" value="1"/>
</dbReference>
<comment type="caution">
    <text evidence="6">Lacks conserved residue(s) required for the propagation of feature annotation.</text>
</comment>
<feature type="domain" description="DNA helicase Holliday junction RuvA type" evidence="7">
    <location>
        <begin position="5"/>
        <end position="65"/>
    </location>
</feature>
<dbReference type="GO" id="GO:0009378">
    <property type="term" value="F:four-way junction helicase activity"/>
    <property type="evidence" value="ECO:0007669"/>
    <property type="project" value="InterPro"/>
</dbReference>
<evidence type="ECO:0000256" key="2">
    <source>
        <dbReference type="ARBA" id="ARBA00022763"/>
    </source>
</evidence>
<comment type="subunit">
    <text evidence="6">Homotetramer. Forms an RuvA(8)-RuvB(12)-Holliday junction (HJ) complex. HJ DNA is sandwiched between 2 RuvA tetramers; dsDNA enters through RuvA and exits via RuvB. An RuvB hexamer assembles on each DNA strand where it exits the tetramer. Each RuvB hexamer is contacted by two RuvA subunits (via domain III) on 2 adjacent RuvB subunits; this complex drives branch migration. In the full resolvosome a probable DNA-RuvA(4)-RuvB(12)-RuvC(2) complex forms which resolves the HJ.</text>
</comment>
<dbReference type="InterPro" id="IPR000085">
    <property type="entry name" value="RuvA"/>
</dbReference>
<dbReference type="InterPro" id="IPR010994">
    <property type="entry name" value="RuvA_2-like"/>
</dbReference>
<name>A0A2S0KMT0_9FIRM</name>
<comment type="subcellular location">
    <subcellularLocation>
        <location evidence="6">Cytoplasm</location>
    </subcellularLocation>
</comment>
<dbReference type="InterPro" id="IPR036267">
    <property type="entry name" value="RuvA_C_sf"/>
</dbReference>
<keyword evidence="5 6" id="KW-0234">DNA repair</keyword>
<dbReference type="KEGG" id="fsa:C5Q98_03335"/>
<dbReference type="GO" id="GO:0009379">
    <property type="term" value="C:Holliday junction helicase complex"/>
    <property type="evidence" value="ECO:0007669"/>
    <property type="project" value="InterPro"/>
</dbReference>
<dbReference type="AlphaFoldDB" id="A0A2S0KMT0"/>
<keyword evidence="3 6" id="KW-0238">DNA-binding</keyword>
<dbReference type="GO" id="GO:0000400">
    <property type="term" value="F:four-way junction DNA binding"/>
    <property type="evidence" value="ECO:0007669"/>
    <property type="project" value="UniProtKB-UniRule"/>
</dbReference>
<evidence type="ECO:0000256" key="4">
    <source>
        <dbReference type="ARBA" id="ARBA00023172"/>
    </source>
</evidence>
<sequence>MSVVYSYVKGQIAEINTDGLVIETNGIGYDIQMGNTLINQLGAIGEEVKCYVYFHITQDRQQLFGFPSKEYKQLFEKLITVSGVGPKAGLALLEEFRPTDLALTIVREDSDLIVKRMKGKGVGKKTAERIILELKDKFKHIDAGSEDVYESIEEDHAIDQNSMSMKDDVIQGLIFLGYNLNDAKRMVNQSFDPSLEIEDNLKLALKVASK</sequence>
<feature type="region of interest" description="Domain I" evidence="6">
    <location>
        <begin position="4"/>
        <end position="67"/>
    </location>
</feature>
<dbReference type="Gene3D" id="2.40.50.140">
    <property type="entry name" value="Nucleic acid-binding proteins"/>
    <property type="match status" value="1"/>
</dbReference>
<dbReference type="InterPro" id="IPR011114">
    <property type="entry name" value="RuvA_C"/>
</dbReference>
<comment type="similarity">
    <text evidence="6">Belongs to the RuvA family.</text>
</comment>
<gene>
    <name evidence="6 8" type="primary">ruvA</name>
    <name evidence="8" type="ORF">C5Q98_03335</name>
</gene>
<evidence type="ECO:0000313" key="8">
    <source>
        <dbReference type="EMBL" id="AVM42318.1"/>
    </source>
</evidence>
<dbReference type="NCBIfam" id="TIGR00084">
    <property type="entry name" value="ruvA"/>
    <property type="match status" value="1"/>
</dbReference>
<dbReference type="Gene3D" id="1.10.8.10">
    <property type="entry name" value="DNA helicase RuvA subunit, C-terminal domain"/>
    <property type="match status" value="1"/>
</dbReference>
<dbReference type="EMBL" id="CP027226">
    <property type="protein sequence ID" value="AVM42318.1"/>
    <property type="molecule type" value="Genomic_DNA"/>
</dbReference>
<organism evidence="8 9">
    <name type="scientific">Fastidiosipila sanguinis</name>
    <dbReference type="NCBI Taxonomy" id="236753"/>
    <lineage>
        <taxon>Bacteria</taxon>
        <taxon>Bacillati</taxon>
        <taxon>Bacillota</taxon>
        <taxon>Clostridia</taxon>
        <taxon>Eubacteriales</taxon>
        <taxon>Oscillospiraceae</taxon>
        <taxon>Fastidiosipila</taxon>
    </lineage>
</organism>
<evidence type="ECO:0000259" key="7">
    <source>
        <dbReference type="Pfam" id="PF01330"/>
    </source>
</evidence>
<dbReference type="Pfam" id="PF14520">
    <property type="entry name" value="HHH_5"/>
    <property type="match status" value="1"/>
</dbReference>
<keyword evidence="1 6" id="KW-0963">Cytoplasm</keyword>
<dbReference type="GO" id="GO:0005524">
    <property type="term" value="F:ATP binding"/>
    <property type="evidence" value="ECO:0007669"/>
    <property type="project" value="InterPro"/>
</dbReference>
<keyword evidence="2 6" id="KW-0227">DNA damage</keyword>
<feature type="region of interest" description="Domain III" evidence="6">
    <location>
        <begin position="160"/>
        <end position="210"/>
    </location>
</feature>
<dbReference type="Pfam" id="PF01330">
    <property type="entry name" value="RuvA_N"/>
    <property type="match status" value="1"/>
</dbReference>
<comment type="function">
    <text evidence="6">The RuvA-RuvB-RuvC complex processes Holliday junction (HJ) DNA during genetic recombination and DNA repair, while the RuvA-RuvB complex plays an important role in the rescue of blocked DNA replication forks via replication fork reversal (RFR). RuvA specifically binds to HJ cruciform DNA, conferring on it an open structure. The RuvB hexamer acts as an ATP-dependent pump, pulling dsDNA into and through the RuvAB complex. HJ branch migration allows RuvC to scan DNA until it finds its consensus sequence, where it cleaves and resolves the cruciform DNA.</text>
</comment>
<reference evidence="9" key="1">
    <citation type="submission" date="2018-02" db="EMBL/GenBank/DDBJ databases">
        <authorList>
            <person name="Holder M.E."/>
            <person name="Ajami N.J."/>
            <person name="Petrosino J.F."/>
        </authorList>
    </citation>
    <scope>NUCLEOTIDE SEQUENCE [LARGE SCALE GENOMIC DNA]</scope>
    <source>
        <strain evidence="9">CCUG 47711</strain>
    </source>
</reference>
<dbReference type="GO" id="GO:0006310">
    <property type="term" value="P:DNA recombination"/>
    <property type="evidence" value="ECO:0007669"/>
    <property type="project" value="UniProtKB-UniRule"/>
</dbReference>
<evidence type="ECO:0000256" key="6">
    <source>
        <dbReference type="HAMAP-Rule" id="MF_00031"/>
    </source>
</evidence>
<keyword evidence="4 6" id="KW-0233">DNA recombination</keyword>
<proteinExistence type="inferred from homology"/>
<evidence type="ECO:0000256" key="5">
    <source>
        <dbReference type="ARBA" id="ARBA00023204"/>
    </source>
</evidence>
<evidence type="ECO:0000313" key="9">
    <source>
        <dbReference type="Proteomes" id="UP000237947"/>
    </source>
</evidence>
<dbReference type="InterPro" id="IPR013849">
    <property type="entry name" value="DNA_helicase_Holl-junc_RuvA_I"/>
</dbReference>
<dbReference type="SUPFAM" id="SSF50249">
    <property type="entry name" value="Nucleic acid-binding proteins"/>
    <property type="match status" value="1"/>
</dbReference>
<protein>
    <recommendedName>
        <fullName evidence="6">Holliday junction branch migration complex subunit RuvA</fullName>
    </recommendedName>
</protein>
<dbReference type="GO" id="GO:0048476">
    <property type="term" value="C:Holliday junction resolvase complex"/>
    <property type="evidence" value="ECO:0007669"/>
    <property type="project" value="UniProtKB-UniRule"/>
</dbReference>
<accession>A0A2S0KMT0</accession>
<evidence type="ECO:0000256" key="1">
    <source>
        <dbReference type="ARBA" id="ARBA00022490"/>
    </source>
</evidence>
<dbReference type="Gene3D" id="1.10.150.20">
    <property type="entry name" value="5' to 3' exonuclease, C-terminal subdomain"/>
    <property type="match status" value="1"/>
</dbReference>
<evidence type="ECO:0000256" key="3">
    <source>
        <dbReference type="ARBA" id="ARBA00023125"/>
    </source>
</evidence>